<comment type="caution">
    <text evidence="1">The sequence shown here is derived from an EMBL/GenBank/DDBJ whole genome shotgun (WGS) entry which is preliminary data.</text>
</comment>
<protein>
    <submittedName>
        <fullName evidence="1">Uncharacterized protein</fullName>
    </submittedName>
</protein>
<name>A0A367RXX7_NOSPU</name>
<evidence type="ECO:0000313" key="2">
    <source>
        <dbReference type="Proteomes" id="UP000252085"/>
    </source>
</evidence>
<gene>
    <name evidence="1" type="ORF">A6769_39730</name>
</gene>
<evidence type="ECO:0000313" key="1">
    <source>
        <dbReference type="EMBL" id="RCJ40590.1"/>
    </source>
</evidence>
<dbReference type="AlphaFoldDB" id="A0A367RXX7"/>
<reference evidence="1 2" key="1">
    <citation type="submission" date="2016-04" db="EMBL/GenBank/DDBJ databases">
        <authorList>
            <person name="Evans L.H."/>
            <person name="Alamgir A."/>
            <person name="Owens N."/>
            <person name="Weber N.D."/>
            <person name="Virtaneva K."/>
            <person name="Barbian K."/>
            <person name="Babar A."/>
            <person name="Rosenke K."/>
        </authorList>
    </citation>
    <scope>NUCLEOTIDE SEQUENCE [LARGE SCALE GENOMIC DNA]</scope>
    <source>
        <strain evidence="1">NIES-2108</strain>
    </source>
</reference>
<accession>A0A367RXX7</accession>
<organism evidence="1 2">
    <name type="scientific">Nostoc punctiforme NIES-2108</name>
    <dbReference type="NCBI Taxonomy" id="1356359"/>
    <lineage>
        <taxon>Bacteria</taxon>
        <taxon>Bacillati</taxon>
        <taxon>Cyanobacteriota</taxon>
        <taxon>Cyanophyceae</taxon>
        <taxon>Nostocales</taxon>
        <taxon>Nostocaceae</taxon>
        <taxon>Nostoc</taxon>
    </lineage>
</organism>
<dbReference type="EMBL" id="LXQE01000074">
    <property type="protein sequence ID" value="RCJ40590.1"/>
    <property type="molecule type" value="Genomic_DNA"/>
</dbReference>
<proteinExistence type="predicted"/>
<dbReference type="Proteomes" id="UP000252085">
    <property type="component" value="Unassembled WGS sequence"/>
</dbReference>
<sequence length="69" mass="8014">MWCSIWIKFKFAPRHTGGSYRTICNSQFAIRNCGQNWELILLGLQAPQIIDEENKKYYRYSEQAPSGVG</sequence>